<keyword evidence="2" id="KW-0732">Signal</keyword>
<dbReference type="InterPro" id="IPR008972">
    <property type="entry name" value="Cupredoxin"/>
</dbReference>
<proteinExistence type="predicted"/>
<accession>A0AAU7AQF0</accession>
<feature type="region of interest" description="Disordered" evidence="1">
    <location>
        <begin position="213"/>
        <end position="245"/>
    </location>
</feature>
<dbReference type="KEGG" id="parq:DSM112329_00682"/>
<sequence length="245" mass="25742">MRRAALMGTIGTAGITVAAGAGALPARAQDTAGVPVLEATADGNAFGNLGFTPATADVVIGQTIHWRNTNRIAPHTVTEPHGLFDLTGNAVGGTASSPAGFGPGSTVELTAFAGTTTYICRVHPGRMSGVFRAPVVTALGPGYKAPRIPARTKAGKARRAELKKNFQRRLTLTWATVEPTEGQAYDVQVKRGAGPWKPLLTRTVDTTITIASGKRGTTSKVRARMRQEKDESRGTGWSPEVMVRP</sequence>
<feature type="chain" id="PRO_5043873611" description="Blue (type 1) copper domain-containing protein" evidence="2">
    <location>
        <begin position="29"/>
        <end position="245"/>
    </location>
</feature>
<dbReference type="RefSeq" id="WP_354700408.1">
    <property type="nucleotide sequence ID" value="NZ_CP114014.1"/>
</dbReference>
<gene>
    <name evidence="3" type="ORF">DSM112329_00682</name>
</gene>
<evidence type="ECO:0000256" key="1">
    <source>
        <dbReference type="SAM" id="MobiDB-lite"/>
    </source>
</evidence>
<reference evidence="3" key="1">
    <citation type="submission" date="2022-12" db="EMBL/GenBank/DDBJ databases">
        <title>Paraconexibacter alkalitolerans sp. nov. and Baekduia alba sp. nov., isolated from soil and emended description of the genera Paraconexibacter (Chun et al., 2020) and Baekduia (An et al., 2020).</title>
        <authorList>
            <person name="Vieira S."/>
            <person name="Huber K.J."/>
            <person name="Geppert A."/>
            <person name="Wolf J."/>
            <person name="Neumann-Schaal M."/>
            <person name="Muesken M."/>
            <person name="Overmann J."/>
        </authorList>
    </citation>
    <scope>NUCLEOTIDE SEQUENCE</scope>
    <source>
        <strain evidence="3">AEG42_29</strain>
    </source>
</reference>
<dbReference type="SUPFAM" id="SSF49503">
    <property type="entry name" value="Cupredoxins"/>
    <property type="match status" value="1"/>
</dbReference>
<evidence type="ECO:0008006" key="4">
    <source>
        <dbReference type="Google" id="ProtNLM"/>
    </source>
</evidence>
<dbReference type="EMBL" id="CP114014">
    <property type="protein sequence ID" value="XAY03859.1"/>
    <property type="molecule type" value="Genomic_DNA"/>
</dbReference>
<dbReference type="AlphaFoldDB" id="A0AAU7AQF0"/>
<dbReference type="Gene3D" id="2.60.40.420">
    <property type="entry name" value="Cupredoxins - blue copper proteins"/>
    <property type="match status" value="1"/>
</dbReference>
<evidence type="ECO:0000256" key="2">
    <source>
        <dbReference type="SAM" id="SignalP"/>
    </source>
</evidence>
<feature type="signal peptide" evidence="2">
    <location>
        <begin position="1"/>
        <end position="28"/>
    </location>
</feature>
<evidence type="ECO:0000313" key="3">
    <source>
        <dbReference type="EMBL" id="XAY03859.1"/>
    </source>
</evidence>
<protein>
    <recommendedName>
        <fullName evidence="4">Blue (type 1) copper domain-containing protein</fullName>
    </recommendedName>
</protein>
<name>A0AAU7AQF0_9ACTN</name>
<organism evidence="3">
    <name type="scientific">Paraconexibacter sp. AEG42_29</name>
    <dbReference type="NCBI Taxonomy" id="2997339"/>
    <lineage>
        <taxon>Bacteria</taxon>
        <taxon>Bacillati</taxon>
        <taxon>Actinomycetota</taxon>
        <taxon>Thermoleophilia</taxon>
        <taxon>Solirubrobacterales</taxon>
        <taxon>Paraconexibacteraceae</taxon>
        <taxon>Paraconexibacter</taxon>
    </lineage>
</organism>